<evidence type="ECO:0000256" key="1">
    <source>
        <dbReference type="SAM" id="MobiDB-lite"/>
    </source>
</evidence>
<feature type="region of interest" description="Disordered" evidence="1">
    <location>
        <begin position="138"/>
        <end position="178"/>
    </location>
</feature>
<accession>A0A7W7MMJ6</accession>
<comment type="caution">
    <text evidence="2">The sequence shown here is derived from an EMBL/GenBank/DDBJ whole genome shotgun (WGS) entry which is preliminary data.</text>
</comment>
<organism evidence="2 3">
    <name type="scientific">Actinoplanes digitatis</name>
    <dbReference type="NCBI Taxonomy" id="1868"/>
    <lineage>
        <taxon>Bacteria</taxon>
        <taxon>Bacillati</taxon>
        <taxon>Actinomycetota</taxon>
        <taxon>Actinomycetes</taxon>
        <taxon>Micromonosporales</taxon>
        <taxon>Micromonosporaceae</taxon>
        <taxon>Actinoplanes</taxon>
    </lineage>
</organism>
<proteinExistence type="predicted"/>
<gene>
    <name evidence="2" type="ORF">BJ971_000268</name>
</gene>
<protein>
    <submittedName>
        <fullName evidence="2">Uncharacterized protein</fullName>
    </submittedName>
</protein>
<reference evidence="2 3" key="1">
    <citation type="submission" date="2020-08" db="EMBL/GenBank/DDBJ databases">
        <title>Sequencing the genomes of 1000 actinobacteria strains.</title>
        <authorList>
            <person name="Klenk H.-P."/>
        </authorList>
    </citation>
    <scope>NUCLEOTIDE SEQUENCE [LARGE SCALE GENOMIC DNA]</scope>
    <source>
        <strain evidence="2 3">DSM 43149</strain>
    </source>
</reference>
<name>A0A7W7MMJ6_9ACTN</name>
<evidence type="ECO:0000313" key="3">
    <source>
        <dbReference type="Proteomes" id="UP000578112"/>
    </source>
</evidence>
<evidence type="ECO:0000313" key="2">
    <source>
        <dbReference type="EMBL" id="MBB4759712.1"/>
    </source>
</evidence>
<sequence length="178" mass="19133">MPTVGDEIVVRARVSEFFSMTQLSGASQVTKLASDVPAGEVQIDDATPPSELAAAERFWERHEGMQLRVRAGSGAVSGRNVFGGTADAEIWVIDKDDPLLAPADPYARRVFRDAHPLDNLPGTVDDGNGDRILLGSIGVKATAGDNGDRERPRARADRVRRRRERLPPVGRPGSGQPG</sequence>
<dbReference type="AlphaFoldDB" id="A0A7W7MMJ6"/>
<dbReference type="Proteomes" id="UP000578112">
    <property type="component" value="Unassembled WGS sequence"/>
</dbReference>
<dbReference type="EMBL" id="JACHNH010000001">
    <property type="protein sequence ID" value="MBB4759712.1"/>
    <property type="molecule type" value="Genomic_DNA"/>
</dbReference>
<feature type="compositionally biased region" description="Basic and acidic residues" evidence="1">
    <location>
        <begin position="146"/>
        <end position="157"/>
    </location>
</feature>
<keyword evidence="3" id="KW-1185">Reference proteome</keyword>